<evidence type="ECO:0000313" key="12">
    <source>
        <dbReference type="EMBL" id="SFL66565.1"/>
    </source>
</evidence>
<dbReference type="Proteomes" id="UP000199668">
    <property type="component" value="Unassembled WGS sequence"/>
</dbReference>
<dbReference type="PANTHER" id="PTHR30075">
    <property type="entry name" value="GLYCYL-TRNA SYNTHETASE"/>
    <property type="match status" value="1"/>
</dbReference>
<dbReference type="PANTHER" id="PTHR30075:SF2">
    <property type="entry name" value="GLYCINE--TRNA LIGASE, CHLOROPLASTIC_MITOCHONDRIAL 2"/>
    <property type="match status" value="1"/>
</dbReference>
<evidence type="ECO:0000256" key="10">
    <source>
        <dbReference type="HAMAP-Rule" id="MF_00255"/>
    </source>
</evidence>
<dbReference type="Pfam" id="PF05746">
    <property type="entry name" value="DALR_1"/>
    <property type="match status" value="1"/>
</dbReference>
<dbReference type="InterPro" id="IPR006194">
    <property type="entry name" value="Gly-tRNA-synth_heterodimer"/>
</dbReference>
<feature type="domain" description="DALR anticodon binding" evidence="11">
    <location>
        <begin position="585"/>
        <end position="678"/>
    </location>
</feature>
<accession>A0A1I4JJ12</accession>
<keyword evidence="6 10" id="KW-0067">ATP-binding</keyword>
<comment type="subunit">
    <text evidence="10">Tetramer of two alpha and two beta subunits.</text>
</comment>
<comment type="subcellular location">
    <subcellularLocation>
        <location evidence="1 10">Cytoplasm</location>
    </subcellularLocation>
</comment>
<dbReference type="PRINTS" id="PR01045">
    <property type="entry name" value="TRNASYNTHGB"/>
</dbReference>
<dbReference type="HAMAP" id="MF_00255">
    <property type="entry name" value="Gly_tRNA_synth_beta"/>
    <property type="match status" value="1"/>
</dbReference>
<evidence type="ECO:0000256" key="6">
    <source>
        <dbReference type="ARBA" id="ARBA00022840"/>
    </source>
</evidence>
<evidence type="ECO:0000256" key="3">
    <source>
        <dbReference type="ARBA" id="ARBA00022490"/>
    </source>
</evidence>
<evidence type="ECO:0000256" key="5">
    <source>
        <dbReference type="ARBA" id="ARBA00022741"/>
    </source>
</evidence>
<dbReference type="GO" id="GO:0004820">
    <property type="term" value="F:glycine-tRNA ligase activity"/>
    <property type="evidence" value="ECO:0007669"/>
    <property type="project" value="UniProtKB-UniRule"/>
</dbReference>
<keyword evidence="5 10" id="KW-0547">Nucleotide-binding</keyword>
<dbReference type="InterPro" id="IPR009080">
    <property type="entry name" value="tRNAsynth_Ia_anticodon-bd"/>
</dbReference>
<comment type="similarity">
    <text evidence="2 10">Belongs to the class-II aminoacyl-tRNA synthetase family.</text>
</comment>
<evidence type="ECO:0000313" key="13">
    <source>
        <dbReference type="Proteomes" id="UP000199668"/>
    </source>
</evidence>
<sequence>MSNQHFLLEIGMEEMPARFVTDAMQQLQQKVGQWLTENRLAFDSIDAFSTPRRLAVRVNHLAGMQEDVMEEAKGPARQIAVDEDGNWTKAAAGFARGQGAELKDLYFQDVKGSEYVFVRKEEKGRAAAEILEGIGEVITSLTFPKNMRWSTYDLRFVRPIHWLTALFGSEVIPFTITDVDSGRRSYGHRVLGGAADIPDAGSYEQTLLEQYVMVDPEKRRETIRRQIHDMADKQSWHILITEDLLEEVNNLVEYPTALYGKFEERFLELPEEVLITSMREHQRYFPVEDKNGKLLPYFVTIRNGNAEHLENVQKGNEKVIRARLSDAVFFYEEDQKLTPDNATAKLDSIVFHEDLGTIGDKVQRVRDLASSYGTLFQLNEKMTADTTRAAAISKFDLVTLMVDEFTELQGLMGEKYALLAGENPETAQAVREHYKPKHASDDVPASDPGAVLGLAEKMDTIAVCFGIGLIPTGSQDPHGLRRQAAGAARILMEHNVAVPLETFVHQAVREAEIAGLLQQPARTVEEEILSFFRLRLKTLLSEQGIRHDIADAVLENPGSQVREITGKAAFLQSVSEDESFKDMVEALSRVTNIARKAEDNLSAVNKDLLQADEEVQLYQAAQTLEKELPNALETADIQTAYKYLETLKPFIHSYFEHVMVMADDEALKNNRLAMMKHLSSEISRFADFRQIVFS</sequence>
<reference evidence="12 13" key="1">
    <citation type="submission" date="2016-10" db="EMBL/GenBank/DDBJ databases">
        <authorList>
            <person name="de Groot N.N."/>
        </authorList>
    </citation>
    <scope>NUCLEOTIDE SEQUENCE [LARGE SCALE GENOMIC DNA]</scope>
    <source>
        <strain evidence="12 13">CGMCC 1.6134</strain>
    </source>
</reference>
<dbReference type="AlphaFoldDB" id="A0A1I4JJ12"/>
<evidence type="ECO:0000256" key="9">
    <source>
        <dbReference type="ARBA" id="ARBA00047937"/>
    </source>
</evidence>
<comment type="catalytic activity">
    <reaction evidence="9 10">
        <text>tRNA(Gly) + glycine + ATP = glycyl-tRNA(Gly) + AMP + diphosphate</text>
        <dbReference type="Rhea" id="RHEA:16013"/>
        <dbReference type="Rhea" id="RHEA-COMP:9664"/>
        <dbReference type="Rhea" id="RHEA-COMP:9683"/>
        <dbReference type="ChEBI" id="CHEBI:30616"/>
        <dbReference type="ChEBI" id="CHEBI:33019"/>
        <dbReference type="ChEBI" id="CHEBI:57305"/>
        <dbReference type="ChEBI" id="CHEBI:78442"/>
        <dbReference type="ChEBI" id="CHEBI:78522"/>
        <dbReference type="ChEBI" id="CHEBI:456215"/>
        <dbReference type="EC" id="6.1.1.14"/>
    </reaction>
</comment>
<name>A0A1I4JJ12_9BACI</name>
<protein>
    <recommendedName>
        <fullName evidence="10">Glycine--tRNA ligase beta subunit</fullName>
        <ecNumber evidence="10">6.1.1.14</ecNumber>
    </recommendedName>
    <alternativeName>
        <fullName evidence="10">Glycyl-tRNA synthetase beta subunit</fullName>
        <shortName evidence="10">GlyRS</shortName>
    </alternativeName>
</protein>
<dbReference type="RefSeq" id="WP_090925745.1">
    <property type="nucleotide sequence ID" value="NZ_FOTY01000003.1"/>
</dbReference>
<gene>
    <name evidence="10" type="primary">glyS</name>
    <name evidence="12" type="ORF">SAMN04488054_103187</name>
</gene>
<dbReference type="OrthoDB" id="9775440at2"/>
<evidence type="ECO:0000256" key="1">
    <source>
        <dbReference type="ARBA" id="ARBA00004496"/>
    </source>
</evidence>
<organism evidence="12 13">
    <name type="scientific">Salibacterium qingdaonense</name>
    <dbReference type="NCBI Taxonomy" id="266892"/>
    <lineage>
        <taxon>Bacteria</taxon>
        <taxon>Bacillati</taxon>
        <taxon>Bacillota</taxon>
        <taxon>Bacilli</taxon>
        <taxon>Bacillales</taxon>
        <taxon>Bacillaceae</taxon>
    </lineage>
</organism>
<keyword evidence="4 10" id="KW-0436">Ligase</keyword>
<keyword evidence="8 10" id="KW-0030">Aminoacyl-tRNA synthetase</keyword>
<evidence type="ECO:0000256" key="4">
    <source>
        <dbReference type="ARBA" id="ARBA00022598"/>
    </source>
</evidence>
<dbReference type="Pfam" id="PF02092">
    <property type="entry name" value="tRNA_synt_2f"/>
    <property type="match status" value="1"/>
</dbReference>
<dbReference type="InterPro" id="IPR015944">
    <property type="entry name" value="Gly-tRNA-synth_bsu"/>
</dbReference>
<dbReference type="GO" id="GO:0006420">
    <property type="term" value="P:arginyl-tRNA aminoacylation"/>
    <property type="evidence" value="ECO:0007669"/>
    <property type="project" value="InterPro"/>
</dbReference>
<evidence type="ECO:0000259" key="11">
    <source>
        <dbReference type="Pfam" id="PF05746"/>
    </source>
</evidence>
<keyword evidence="13" id="KW-1185">Reference proteome</keyword>
<dbReference type="InterPro" id="IPR008909">
    <property type="entry name" value="DALR_anticod-bd"/>
</dbReference>
<dbReference type="GO" id="GO:0006426">
    <property type="term" value="P:glycyl-tRNA aminoacylation"/>
    <property type="evidence" value="ECO:0007669"/>
    <property type="project" value="UniProtKB-UniRule"/>
</dbReference>
<evidence type="ECO:0000256" key="7">
    <source>
        <dbReference type="ARBA" id="ARBA00022917"/>
    </source>
</evidence>
<evidence type="ECO:0000256" key="2">
    <source>
        <dbReference type="ARBA" id="ARBA00008226"/>
    </source>
</evidence>
<dbReference type="GO" id="GO:0005524">
    <property type="term" value="F:ATP binding"/>
    <property type="evidence" value="ECO:0007669"/>
    <property type="project" value="UniProtKB-UniRule"/>
</dbReference>
<dbReference type="PROSITE" id="PS50861">
    <property type="entry name" value="AA_TRNA_LIGASE_II_GLYAB"/>
    <property type="match status" value="1"/>
</dbReference>
<evidence type="ECO:0000256" key="8">
    <source>
        <dbReference type="ARBA" id="ARBA00023146"/>
    </source>
</evidence>
<dbReference type="GO" id="GO:0005829">
    <property type="term" value="C:cytosol"/>
    <property type="evidence" value="ECO:0007669"/>
    <property type="project" value="TreeGrafter"/>
</dbReference>
<dbReference type="SUPFAM" id="SSF47323">
    <property type="entry name" value="Anticodon-binding domain of a subclass of class I aminoacyl-tRNA synthetases"/>
    <property type="match status" value="1"/>
</dbReference>
<dbReference type="SUPFAM" id="SSF109604">
    <property type="entry name" value="HD-domain/PDEase-like"/>
    <property type="match status" value="1"/>
</dbReference>
<dbReference type="STRING" id="266892.SAMN04488054_103187"/>
<dbReference type="Gene3D" id="1.10.730.10">
    <property type="entry name" value="Isoleucyl-tRNA Synthetase, Domain 1"/>
    <property type="match status" value="1"/>
</dbReference>
<dbReference type="NCBIfam" id="TIGR00211">
    <property type="entry name" value="glyS"/>
    <property type="match status" value="1"/>
</dbReference>
<keyword evidence="7 10" id="KW-0648">Protein biosynthesis</keyword>
<keyword evidence="3 10" id="KW-0963">Cytoplasm</keyword>
<dbReference type="EMBL" id="FOTY01000003">
    <property type="protein sequence ID" value="SFL66565.1"/>
    <property type="molecule type" value="Genomic_DNA"/>
</dbReference>
<dbReference type="EC" id="6.1.1.14" evidence="10"/>
<dbReference type="GO" id="GO:0004814">
    <property type="term" value="F:arginine-tRNA ligase activity"/>
    <property type="evidence" value="ECO:0007669"/>
    <property type="project" value="InterPro"/>
</dbReference>
<proteinExistence type="inferred from homology"/>